<dbReference type="NCBIfam" id="TIGR01251">
    <property type="entry name" value="ribP_PPkin"/>
    <property type="match status" value="1"/>
</dbReference>
<dbReference type="Pfam" id="PF00156">
    <property type="entry name" value="Pribosyltran"/>
    <property type="match status" value="1"/>
</dbReference>
<dbReference type="GO" id="GO:0006015">
    <property type="term" value="P:5-phosphoribose 1-diphosphate biosynthetic process"/>
    <property type="evidence" value="ECO:0007669"/>
    <property type="project" value="TreeGrafter"/>
</dbReference>
<keyword evidence="6" id="KW-1185">Reference proteome</keyword>
<reference evidence="5 6" key="1">
    <citation type="submission" date="2019-06" db="EMBL/GenBank/DDBJ databases">
        <title>Genomic Encyclopedia of Type Strains, Phase IV (KMG-V): Genome sequencing to study the core and pangenomes of soil and plant-associated prokaryotes.</title>
        <authorList>
            <person name="Whitman W."/>
        </authorList>
    </citation>
    <scope>NUCLEOTIDE SEQUENCE [LARGE SCALE GENOMIC DNA]</scope>
    <source>
        <strain evidence="5 6">BR 510</strain>
    </source>
</reference>
<proteinExistence type="inferred from homology"/>
<dbReference type="AlphaFoldDB" id="A0A560DQK5"/>
<organism evidence="5 6">
    <name type="scientific">Bradyrhizobium stylosanthis</name>
    <dbReference type="NCBI Taxonomy" id="1803665"/>
    <lineage>
        <taxon>Bacteria</taxon>
        <taxon>Pseudomonadati</taxon>
        <taxon>Pseudomonadota</taxon>
        <taxon>Alphaproteobacteria</taxon>
        <taxon>Hyphomicrobiales</taxon>
        <taxon>Nitrobacteraceae</taxon>
        <taxon>Bradyrhizobium</taxon>
    </lineage>
</organism>
<protein>
    <submittedName>
        <fullName evidence="5">Ribose-phosphate pyrophosphokinase</fullName>
    </submittedName>
</protein>
<dbReference type="NCBIfam" id="NF005537">
    <property type="entry name" value="PRK07199.1"/>
    <property type="match status" value="1"/>
</dbReference>
<name>A0A560DQK5_9BRAD</name>
<evidence type="ECO:0000313" key="6">
    <source>
        <dbReference type="Proteomes" id="UP000319949"/>
    </source>
</evidence>
<sequence>MSTIAFQTLPFGAEAAKRLARRLGLACDEIALHRFPDGEFRVTVAAAADTTILYAALDQPNDKLIALLFAAEALRRGGARRLVLVAPYLCYMRQDTAFHAGEAISQRAIGTLLAKVVDRVVTVDAHLHRVSDIGAVFPGIEAENLSAMPAIAKALAQAGVDPTTIVIGPDAESEPWVRDLAGRLGLQHTVARKIRHGDRSVEIVLDDAALLAGRPALMVDDIVSSGTTLMVAAKTLKAAGASAVDSVVTHALFPPPMIAAFTEAGIRSVRSSDSVPHPTNAIALDEILAASLAREHNPTSPPETTT</sequence>
<dbReference type="OrthoDB" id="324294at2"/>
<dbReference type="PANTHER" id="PTHR10210:SF41">
    <property type="entry name" value="RIBOSE-PHOSPHATE PYROPHOSPHOKINASE 1, CHLOROPLASTIC"/>
    <property type="match status" value="1"/>
</dbReference>
<dbReference type="GO" id="GO:0004749">
    <property type="term" value="F:ribose phosphate diphosphokinase activity"/>
    <property type="evidence" value="ECO:0007669"/>
    <property type="project" value="TreeGrafter"/>
</dbReference>
<dbReference type="InterPro" id="IPR005946">
    <property type="entry name" value="Rib-P_diPkinase"/>
</dbReference>
<dbReference type="CDD" id="cd06223">
    <property type="entry name" value="PRTases_typeI"/>
    <property type="match status" value="1"/>
</dbReference>
<evidence type="ECO:0000259" key="3">
    <source>
        <dbReference type="Pfam" id="PF00156"/>
    </source>
</evidence>
<keyword evidence="1 2" id="KW-0545">Nucleotide biosynthesis</keyword>
<dbReference type="Gene3D" id="3.40.50.2020">
    <property type="match status" value="2"/>
</dbReference>
<feature type="domain" description="Phosphoribosyltransferase" evidence="3">
    <location>
        <begin position="163"/>
        <end position="250"/>
    </location>
</feature>
<comment type="similarity">
    <text evidence="2">Belongs to the ribose-phosphate pyrophosphokinase family.</text>
</comment>
<dbReference type="InterPro" id="IPR000836">
    <property type="entry name" value="PRTase_dom"/>
</dbReference>
<dbReference type="GO" id="GO:0005737">
    <property type="term" value="C:cytoplasm"/>
    <property type="evidence" value="ECO:0007669"/>
    <property type="project" value="TreeGrafter"/>
</dbReference>
<dbReference type="InterPro" id="IPR029099">
    <property type="entry name" value="Pribosyltran_N"/>
</dbReference>
<dbReference type="Proteomes" id="UP000319949">
    <property type="component" value="Unassembled WGS sequence"/>
</dbReference>
<evidence type="ECO:0000256" key="1">
    <source>
        <dbReference type="ARBA" id="ARBA00022727"/>
    </source>
</evidence>
<evidence type="ECO:0000259" key="4">
    <source>
        <dbReference type="Pfam" id="PF13793"/>
    </source>
</evidence>
<comment type="caution">
    <text evidence="5">The sequence shown here is derived from an EMBL/GenBank/DDBJ whole genome shotgun (WGS) entry which is preliminary data.</text>
</comment>
<dbReference type="SMART" id="SM01400">
    <property type="entry name" value="Pribosyltran_N"/>
    <property type="match status" value="1"/>
</dbReference>
<dbReference type="STRING" id="1803665.GCA_001641335_07868"/>
<evidence type="ECO:0000256" key="2">
    <source>
        <dbReference type="RuleBase" id="RU004324"/>
    </source>
</evidence>
<evidence type="ECO:0000313" key="5">
    <source>
        <dbReference type="EMBL" id="TWA99396.1"/>
    </source>
</evidence>
<feature type="domain" description="Ribose-phosphate pyrophosphokinase N-terminal" evidence="4">
    <location>
        <begin position="14"/>
        <end position="115"/>
    </location>
</feature>
<dbReference type="EMBL" id="VITK01000004">
    <property type="protein sequence ID" value="TWA99396.1"/>
    <property type="molecule type" value="Genomic_DNA"/>
</dbReference>
<dbReference type="SUPFAM" id="SSF53271">
    <property type="entry name" value="PRTase-like"/>
    <property type="match status" value="2"/>
</dbReference>
<dbReference type="FunFam" id="3.40.50.2020:FF:000083">
    <property type="entry name" value="Ribose-phosphate pyrophosphokinase"/>
    <property type="match status" value="1"/>
</dbReference>
<dbReference type="GO" id="GO:0000287">
    <property type="term" value="F:magnesium ion binding"/>
    <property type="evidence" value="ECO:0007669"/>
    <property type="project" value="InterPro"/>
</dbReference>
<gene>
    <name evidence="5" type="ORF">FBZ96_104371</name>
</gene>
<accession>A0A560DQK5</accession>
<dbReference type="Pfam" id="PF13793">
    <property type="entry name" value="Pribosyltran_N"/>
    <property type="match status" value="1"/>
</dbReference>
<dbReference type="InterPro" id="IPR029057">
    <property type="entry name" value="PRTase-like"/>
</dbReference>
<keyword evidence="5" id="KW-0418">Kinase</keyword>
<dbReference type="GO" id="GO:0016301">
    <property type="term" value="F:kinase activity"/>
    <property type="evidence" value="ECO:0007669"/>
    <property type="project" value="UniProtKB-KW"/>
</dbReference>
<keyword evidence="5" id="KW-0808">Transferase</keyword>
<dbReference type="PANTHER" id="PTHR10210">
    <property type="entry name" value="RIBOSE-PHOSPHATE DIPHOSPHOKINASE FAMILY MEMBER"/>
    <property type="match status" value="1"/>
</dbReference>
<dbReference type="GO" id="GO:0006164">
    <property type="term" value="P:purine nucleotide biosynthetic process"/>
    <property type="evidence" value="ECO:0007669"/>
    <property type="project" value="TreeGrafter"/>
</dbReference>
<dbReference type="RefSeq" id="WP_145663228.1">
    <property type="nucleotide sequence ID" value="NZ_VITK01000004.1"/>
</dbReference>
<dbReference type="GO" id="GO:0002189">
    <property type="term" value="C:ribose phosphate diphosphokinase complex"/>
    <property type="evidence" value="ECO:0007669"/>
    <property type="project" value="TreeGrafter"/>
</dbReference>